<name>A0ABV6ZUS3_9PROT</name>
<sequence length="342" mass="36977">MFLTTFAFAAALFIQETDPAGAQAEPAAADAPVLRLDTIERPAVSDDIVLQSAGQYVGYHRVIGDLRNSSIDSGDDLDQAMDSLSSYLADERLARAWLAYASLVAEQNPQYLDDVREVADYYGTAAAISGLLNDPAYATAFRHSADASATVLDVIDEDSGEIRILGEQFRQAAYDLQRAAWAQRVARDREARLASLSQSGDRPLPLSMEVFNTSFVGGEDGLGAASSEIQSLAALSGPPRLPQPTTNLSLEADLPYEPDRVRIGRILSIAALRAIDDESAYTDQAVAQLLSDPLARRCLSWARVNMAQCIAAGHFKYEDSFCIAQHLLIDVSDCLQAGQSRN</sequence>
<dbReference type="RefSeq" id="WP_343164072.1">
    <property type="nucleotide sequence ID" value="NZ_JBHRSV010000001.1"/>
</dbReference>
<evidence type="ECO:0008006" key="3">
    <source>
        <dbReference type="Google" id="ProtNLM"/>
    </source>
</evidence>
<gene>
    <name evidence="1" type="ORF">ACFOOR_03655</name>
</gene>
<keyword evidence="2" id="KW-1185">Reference proteome</keyword>
<evidence type="ECO:0000313" key="1">
    <source>
        <dbReference type="EMBL" id="MFC2925195.1"/>
    </source>
</evidence>
<comment type="caution">
    <text evidence="1">The sequence shown here is derived from an EMBL/GenBank/DDBJ whole genome shotgun (WGS) entry which is preliminary data.</text>
</comment>
<organism evidence="1 2">
    <name type="scientific">Hyphobacterium vulgare</name>
    <dbReference type="NCBI Taxonomy" id="1736751"/>
    <lineage>
        <taxon>Bacteria</taxon>
        <taxon>Pseudomonadati</taxon>
        <taxon>Pseudomonadota</taxon>
        <taxon>Alphaproteobacteria</taxon>
        <taxon>Maricaulales</taxon>
        <taxon>Maricaulaceae</taxon>
        <taxon>Hyphobacterium</taxon>
    </lineage>
</organism>
<accession>A0ABV6ZUS3</accession>
<protein>
    <recommendedName>
        <fullName evidence="3">Secreted protein</fullName>
    </recommendedName>
</protein>
<dbReference type="EMBL" id="JBHRSV010000001">
    <property type="protein sequence ID" value="MFC2925195.1"/>
    <property type="molecule type" value="Genomic_DNA"/>
</dbReference>
<dbReference type="Proteomes" id="UP001595379">
    <property type="component" value="Unassembled WGS sequence"/>
</dbReference>
<proteinExistence type="predicted"/>
<reference evidence="2" key="1">
    <citation type="journal article" date="2019" name="Int. J. Syst. Evol. Microbiol.">
        <title>The Global Catalogue of Microorganisms (GCM) 10K type strain sequencing project: providing services to taxonomists for standard genome sequencing and annotation.</title>
        <authorList>
            <consortium name="The Broad Institute Genomics Platform"/>
            <consortium name="The Broad Institute Genome Sequencing Center for Infectious Disease"/>
            <person name="Wu L."/>
            <person name="Ma J."/>
        </authorList>
    </citation>
    <scope>NUCLEOTIDE SEQUENCE [LARGE SCALE GENOMIC DNA]</scope>
    <source>
        <strain evidence="2">KCTC 52487</strain>
    </source>
</reference>
<evidence type="ECO:0000313" key="2">
    <source>
        <dbReference type="Proteomes" id="UP001595379"/>
    </source>
</evidence>